<feature type="domain" description="Helicase ATP-binding" evidence="4">
    <location>
        <begin position="485"/>
        <end position="820"/>
    </location>
</feature>
<dbReference type="SUPFAM" id="SSF52540">
    <property type="entry name" value="P-loop containing nucleoside triphosphate hydrolases"/>
    <property type="match status" value="2"/>
</dbReference>
<evidence type="ECO:0000256" key="2">
    <source>
        <dbReference type="ARBA" id="ARBA00022840"/>
    </source>
</evidence>
<feature type="region of interest" description="Disordered" evidence="3">
    <location>
        <begin position="332"/>
        <end position="362"/>
    </location>
</feature>
<dbReference type="Pfam" id="PF00271">
    <property type="entry name" value="Helicase_C"/>
    <property type="match status" value="1"/>
</dbReference>
<dbReference type="Gene3D" id="3.40.50.300">
    <property type="entry name" value="P-loop containing nucleotide triphosphate hydrolases"/>
    <property type="match status" value="2"/>
</dbReference>
<dbReference type="InterPro" id="IPR001650">
    <property type="entry name" value="Helicase_C-like"/>
</dbReference>
<evidence type="ECO:0000313" key="6">
    <source>
        <dbReference type="EMBL" id="KAF4475323.1"/>
    </source>
</evidence>
<dbReference type="InParanoid" id="A0A7J6IG24"/>
<sequence length="1214" mass="134242">MQIAPGAVQLLGALHRPAECTTGMLLVRANARFPTFEVGAGIAGTGGPHKALIQLLNGWPGLPGLQRPDSVFLFARPFQFCFPFYLYYPPLFTTCEKTNFAVASLLPFLNTPYRLEAFSTGILTMPEGKYSSSSSSSATSSSPESSLLMSLSSSEDEQHDLATKRPAAYALARTAPERSSLRDDPLILGRFYVQRDSVLYEDMIEWLLRDSAGPRSVCTSHRLTSDFDWSKFWEILCSDRVRYDPVHEVLNARLLFGNMTLWTGRIEHDGQWRIALDNMMAQCELYEIQRRFPEPSGQFDEEQENGVDQQLLVPGGTDLGNMIDQHLLGPAEQAQQSGHDIQPPLVPSDVRDLPDEPQQPEQAAKVIVADRLRSTDDDAQGQSEETEIVDEPLKSHQEMFISSQKPKTDRATETTPAPPSSRAKDDDVVFLKALQVEHMPDQGGVEDLFNSADNDTSWRKTCEFFGHDKKHVTTKAKHCRQLPGTKRALRPYQLDDVRRAVEQAVVDGHLGALLAHPMGVGKTITYQGFIAVRCLSFISLDHYMAHPEAHNNDSGKCALRGMPFGIQCACEKGGLTARLLQKFPRGATLVVSPSSVVGQTLKEAKAYFEPIVDLEIRSHDGNVVYDETFNFVRVVDWRLAKQGDDNQVNAAQAVCLPTFQAELPTKTRSSKMYKEWEQDGSNLLKAAGVTLQLSSKPTDGDDATGLLLVVGQQRVSRDTQWRNLWTQLITLPIRGGKEVTITIGGTYFFGLLVWDEAHQVRGLETNMAKVFWEILQRQLRPPMVLAATGSPITSGLVDLALIFSLLRNKPGIACRALLQLLKELDDKHAGLLKNVSQMTSDAVSQAFMPDFADANVFACIIRRASWSLFFGRPILQKKEVATKKVECRIDTQFRAPMDGLIAAVGSTVVKKLQDARAAASDGPTGASQPNASAASRATSDIRIITKNKDVRLLELATHMPGFLRAADDTPGAPAVETKWDGIVKVIGRGKGTTMPSKYLDKSIMPPGIWENIDTILADCSRLRTLARICAEAYNDAQAYPDDSENWAGFQGPKNVIIFAKWPILAYAVQLWFEKLDDARFQSAFIHSGLAGDERQKIVDWFSDFHEHQGGSGGSYSAKTHTKVLITTYALCGTGLDGLKVANYCVHFGITKNVNDVDQATGRIDRQGQPLKSFVYHLESMTEPLDQLTALMRDTRSALFGEGGLLGEVMRLFNQ</sequence>
<feature type="domain" description="Helicase C-terminal" evidence="5">
    <location>
        <begin position="1069"/>
        <end position="1167"/>
    </location>
</feature>
<reference evidence="6 7" key="1">
    <citation type="submission" date="2012-08" db="EMBL/GenBank/DDBJ databases">
        <authorList>
            <person name="Gan P.H.P."/>
            <person name="Ikeda K."/>
            <person name="Irieda H."/>
            <person name="Narusaka M."/>
            <person name="O'Connell R.J."/>
            <person name="Narusaka Y."/>
            <person name="Takano Y."/>
            <person name="Kubo Y."/>
            <person name="Shirasu K."/>
        </authorList>
    </citation>
    <scope>NUCLEOTIDE SEQUENCE [LARGE SCALE GENOMIC DNA]</scope>
    <source>
        <strain evidence="6 7">Nara gc5</strain>
    </source>
</reference>
<reference evidence="6 7" key="2">
    <citation type="submission" date="2020-04" db="EMBL/GenBank/DDBJ databases">
        <title>Genome sequencing and assembly of multiple isolates from the Colletotrichum gloeosporioides species complex.</title>
        <authorList>
            <person name="Gan P."/>
            <person name="Shirasu K."/>
        </authorList>
    </citation>
    <scope>NUCLEOTIDE SEQUENCE [LARGE SCALE GENOMIC DNA]</scope>
    <source>
        <strain evidence="6 7">Nara gc5</strain>
    </source>
</reference>
<dbReference type="Pfam" id="PF00176">
    <property type="entry name" value="SNF2-rel_dom"/>
    <property type="match status" value="1"/>
</dbReference>
<dbReference type="GO" id="GO:0005524">
    <property type="term" value="F:ATP binding"/>
    <property type="evidence" value="ECO:0007669"/>
    <property type="project" value="InterPro"/>
</dbReference>
<feature type="region of interest" description="Disordered" evidence="3">
    <location>
        <begin position="400"/>
        <end position="425"/>
    </location>
</feature>
<keyword evidence="7" id="KW-1185">Reference proteome</keyword>
<dbReference type="EMBL" id="ANPB02000010">
    <property type="protein sequence ID" value="KAF4475323.1"/>
    <property type="molecule type" value="Genomic_DNA"/>
</dbReference>
<evidence type="ECO:0000256" key="1">
    <source>
        <dbReference type="ARBA" id="ARBA00022741"/>
    </source>
</evidence>
<gene>
    <name evidence="6" type="ORF">CGGC5_v016051</name>
</gene>
<evidence type="ECO:0000259" key="5">
    <source>
        <dbReference type="SMART" id="SM00490"/>
    </source>
</evidence>
<evidence type="ECO:0000256" key="3">
    <source>
        <dbReference type="SAM" id="MobiDB-lite"/>
    </source>
</evidence>
<evidence type="ECO:0000313" key="7">
    <source>
        <dbReference type="Proteomes" id="UP000011096"/>
    </source>
</evidence>
<organism evidence="6 7">
    <name type="scientific">Colletotrichum fructicola (strain Nara gc5)</name>
    <name type="common">Anthracnose fungus</name>
    <name type="synonym">Colletotrichum gloeosporioides (strain Nara gc5)</name>
    <dbReference type="NCBI Taxonomy" id="1213859"/>
    <lineage>
        <taxon>Eukaryota</taxon>
        <taxon>Fungi</taxon>
        <taxon>Dikarya</taxon>
        <taxon>Ascomycota</taxon>
        <taxon>Pezizomycotina</taxon>
        <taxon>Sordariomycetes</taxon>
        <taxon>Hypocreomycetidae</taxon>
        <taxon>Glomerellales</taxon>
        <taxon>Glomerellaceae</taxon>
        <taxon>Colletotrichum</taxon>
        <taxon>Colletotrichum gloeosporioides species complex</taxon>
    </lineage>
</organism>
<name>A0A7J6IG24_COLFN</name>
<dbReference type="OrthoDB" id="4811426at2759"/>
<protein>
    <submittedName>
        <fullName evidence="6">Uncharacterized protein</fullName>
    </submittedName>
</protein>
<proteinExistence type="predicted"/>
<keyword evidence="2" id="KW-0067">ATP-binding</keyword>
<dbReference type="RefSeq" id="XP_066007249.1">
    <property type="nucleotide sequence ID" value="XM_066153431.1"/>
</dbReference>
<dbReference type="SMART" id="SM00487">
    <property type="entry name" value="DEXDc"/>
    <property type="match status" value="1"/>
</dbReference>
<dbReference type="InterPro" id="IPR000330">
    <property type="entry name" value="SNF2_N"/>
</dbReference>
<evidence type="ECO:0000259" key="4">
    <source>
        <dbReference type="SMART" id="SM00487"/>
    </source>
</evidence>
<dbReference type="AlphaFoldDB" id="A0A7J6IG24"/>
<dbReference type="Proteomes" id="UP000011096">
    <property type="component" value="Unassembled WGS sequence"/>
</dbReference>
<dbReference type="SMART" id="SM00490">
    <property type="entry name" value="HELICc"/>
    <property type="match status" value="1"/>
</dbReference>
<accession>A0A7J6IG24</accession>
<comment type="caution">
    <text evidence="6">The sequence shown here is derived from an EMBL/GenBank/DDBJ whole genome shotgun (WGS) entry which is preliminary data.</text>
</comment>
<dbReference type="InterPro" id="IPR027417">
    <property type="entry name" value="P-loop_NTPase"/>
</dbReference>
<dbReference type="PANTHER" id="PTHR10799">
    <property type="entry name" value="SNF2/RAD54 HELICASE FAMILY"/>
    <property type="match status" value="1"/>
</dbReference>
<dbReference type="InterPro" id="IPR014001">
    <property type="entry name" value="Helicase_ATP-bd"/>
</dbReference>
<dbReference type="GeneID" id="90980511"/>
<keyword evidence="1" id="KW-0547">Nucleotide-binding</keyword>